<evidence type="ECO:0000313" key="4">
    <source>
        <dbReference type="Proteomes" id="UP000281343"/>
    </source>
</evidence>
<evidence type="ECO:0000313" key="3">
    <source>
        <dbReference type="EMBL" id="RMA43395.1"/>
    </source>
</evidence>
<dbReference type="PANTHER" id="PTHR30319">
    <property type="entry name" value="PHENYLACETIC ACID REGULATOR-RELATED TRANSCRIPTIONAL REPRESSOR"/>
    <property type="match status" value="1"/>
</dbReference>
<dbReference type="PIRSF" id="PIRSF020623">
    <property type="entry name" value="PaaX"/>
    <property type="match status" value="1"/>
</dbReference>
<feature type="domain" description="Transcriptional repressor PaaX-like N-terminal" evidence="1">
    <location>
        <begin position="22"/>
        <end position="89"/>
    </location>
</feature>
<reference evidence="3 4" key="1">
    <citation type="submission" date="2018-10" db="EMBL/GenBank/DDBJ databases">
        <authorList>
            <person name="Jung H.S."/>
            <person name="Jeon C.O."/>
        </authorList>
    </citation>
    <scope>NUCLEOTIDE SEQUENCE [LARGE SCALE GENOMIC DNA]</scope>
    <source>
        <strain evidence="3 4">MA-7-27</strain>
    </source>
</reference>
<dbReference type="GO" id="GO:0006351">
    <property type="term" value="P:DNA-templated transcription"/>
    <property type="evidence" value="ECO:0007669"/>
    <property type="project" value="InterPro"/>
</dbReference>
<organism evidence="3 4">
    <name type="scientific">Rhodophyticola porphyridii</name>
    <dbReference type="NCBI Taxonomy" id="1852017"/>
    <lineage>
        <taxon>Bacteria</taxon>
        <taxon>Pseudomonadati</taxon>
        <taxon>Pseudomonadota</taxon>
        <taxon>Alphaproteobacteria</taxon>
        <taxon>Rhodobacterales</taxon>
        <taxon>Roseobacteraceae</taxon>
        <taxon>Rhodophyticola</taxon>
    </lineage>
</organism>
<dbReference type="Pfam" id="PF07848">
    <property type="entry name" value="PaaX"/>
    <property type="match status" value="1"/>
</dbReference>
<dbReference type="InterPro" id="IPR036390">
    <property type="entry name" value="WH_DNA-bd_sf"/>
</dbReference>
<gene>
    <name evidence="3" type="ORF">D9R08_00095</name>
</gene>
<dbReference type="Gene3D" id="1.10.10.10">
    <property type="entry name" value="Winged helix-like DNA-binding domain superfamily/Winged helix DNA-binding domain"/>
    <property type="match status" value="1"/>
</dbReference>
<dbReference type="PANTHER" id="PTHR30319:SF1">
    <property type="entry name" value="TRANSCRIPTIONAL REPRESSOR PAAX"/>
    <property type="match status" value="1"/>
</dbReference>
<dbReference type="InterPro" id="IPR013225">
    <property type="entry name" value="PaaX_C"/>
</dbReference>
<name>A0A3L9Y7D7_9RHOB</name>
<dbReference type="AlphaFoldDB" id="A0A3L9Y7D7"/>
<dbReference type="EMBL" id="RCNT01000001">
    <property type="protein sequence ID" value="RMA43395.1"/>
    <property type="molecule type" value="Genomic_DNA"/>
</dbReference>
<comment type="caution">
    <text evidence="3">The sequence shown here is derived from an EMBL/GenBank/DDBJ whole genome shotgun (WGS) entry which is preliminary data.</text>
</comment>
<dbReference type="Proteomes" id="UP000281343">
    <property type="component" value="Unassembled WGS sequence"/>
</dbReference>
<evidence type="ECO:0000259" key="1">
    <source>
        <dbReference type="Pfam" id="PF07848"/>
    </source>
</evidence>
<sequence length="268" mass="30061">MTDLLRPLLDEYLHDQGRLRVWSLIVTILGDTVETRQETISTTRLGVLLDRLGVGQPAQKTALSRLVKDGWAERSKEGRNTFYGFTAKGRDAFVPASRLVYAAARTEEPVHWLMAVSDDPRGLPVAPGVGLWPVDFAPRDRGFSVAGRIESLPDEIRAVSPEHQAETDTLTALLRYLDVTFAPDTGLDALAARTVLVHRWRRYVLRYPEVPARLAPEGWAGLKLRENIGAAYWSLTGPAEEWLQAAGPGFRRLKTPGPMYWERFGFRK</sequence>
<dbReference type="InterPro" id="IPR012906">
    <property type="entry name" value="PaaX-like_N"/>
</dbReference>
<evidence type="ECO:0008006" key="5">
    <source>
        <dbReference type="Google" id="ProtNLM"/>
    </source>
</evidence>
<keyword evidence="4" id="KW-1185">Reference proteome</keyword>
<evidence type="ECO:0000259" key="2">
    <source>
        <dbReference type="Pfam" id="PF08223"/>
    </source>
</evidence>
<protein>
    <recommendedName>
        <fullName evidence="5">Phenylacetic acid degradation protein</fullName>
    </recommendedName>
</protein>
<dbReference type="Gene3D" id="3.30.70.2670">
    <property type="match status" value="1"/>
</dbReference>
<dbReference type="OrthoDB" id="2270427at2"/>
<feature type="domain" description="Transcriptional repressor PaaX-like C-terminal" evidence="2">
    <location>
        <begin position="183"/>
        <end position="244"/>
    </location>
</feature>
<proteinExistence type="predicted"/>
<dbReference type="InterPro" id="IPR011965">
    <property type="entry name" value="PaaX_trns_reg"/>
</dbReference>
<dbReference type="Gene3D" id="1.20.58.1460">
    <property type="match status" value="1"/>
</dbReference>
<dbReference type="RefSeq" id="WP_121895987.1">
    <property type="nucleotide sequence ID" value="NZ_RCNT01000001.1"/>
</dbReference>
<dbReference type="Pfam" id="PF08223">
    <property type="entry name" value="PaaX_C"/>
    <property type="match status" value="1"/>
</dbReference>
<dbReference type="SUPFAM" id="SSF46785">
    <property type="entry name" value="Winged helix' DNA-binding domain"/>
    <property type="match status" value="1"/>
</dbReference>
<dbReference type="InterPro" id="IPR036388">
    <property type="entry name" value="WH-like_DNA-bd_sf"/>
</dbReference>
<accession>A0A3L9Y7D7</accession>